<gene>
    <name evidence="2" type="primary">slyA_4</name>
    <name evidence="2" type="ORF">NRB56_23570</name>
</gene>
<dbReference type="InterPro" id="IPR039422">
    <property type="entry name" value="MarR/SlyA-like"/>
</dbReference>
<dbReference type="InterPro" id="IPR036390">
    <property type="entry name" value="WH_DNA-bd_sf"/>
</dbReference>
<dbReference type="PRINTS" id="PR00598">
    <property type="entry name" value="HTHMARR"/>
</dbReference>
<dbReference type="AlphaFoldDB" id="A0A7K0DPN9"/>
<organism evidence="2 3">
    <name type="scientific">Nocardia aurantia</name>
    <dbReference type="NCBI Taxonomy" id="2585199"/>
    <lineage>
        <taxon>Bacteria</taxon>
        <taxon>Bacillati</taxon>
        <taxon>Actinomycetota</taxon>
        <taxon>Actinomycetes</taxon>
        <taxon>Mycobacteriales</taxon>
        <taxon>Nocardiaceae</taxon>
        <taxon>Nocardia</taxon>
    </lineage>
</organism>
<dbReference type="SMART" id="SM00347">
    <property type="entry name" value="HTH_MARR"/>
    <property type="match status" value="1"/>
</dbReference>
<protein>
    <submittedName>
        <fullName evidence="2">Transcriptional regulator SlyA</fullName>
    </submittedName>
</protein>
<dbReference type="EMBL" id="WEGI01000004">
    <property type="protein sequence ID" value="MQY26784.1"/>
    <property type="molecule type" value="Genomic_DNA"/>
</dbReference>
<dbReference type="Proteomes" id="UP000431401">
    <property type="component" value="Unassembled WGS sequence"/>
</dbReference>
<evidence type="ECO:0000259" key="1">
    <source>
        <dbReference type="PROSITE" id="PS50995"/>
    </source>
</evidence>
<name>A0A7K0DPN9_9NOCA</name>
<reference evidence="2 3" key="1">
    <citation type="submission" date="2019-10" db="EMBL/GenBank/DDBJ databases">
        <title>Nocardia macrotermitis sp. nov. and Nocardia aurantia sp. nov., isolated from the gut of fungus growing-termite Macrotermes natalensis.</title>
        <authorList>
            <person name="Benndorf R."/>
            <person name="Schwitalla J."/>
            <person name="Martin K."/>
            <person name="De Beer W."/>
            <person name="Kaster A.-K."/>
            <person name="Vollmers J."/>
            <person name="Poulsen M."/>
            <person name="Beemelmanns C."/>
        </authorList>
    </citation>
    <scope>NUCLEOTIDE SEQUENCE [LARGE SCALE GENOMIC DNA]</scope>
    <source>
        <strain evidence="2 3">RB56</strain>
    </source>
</reference>
<dbReference type="Pfam" id="PF12802">
    <property type="entry name" value="MarR_2"/>
    <property type="match status" value="1"/>
</dbReference>
<dbReference type="GO" id="GO:0006950">
    <property type="term" value="P:response to stress"/>
    <property type="evidence" value="ECO:0007669"/>
    <property type="project" value="TreeGrafter"/>
</dbReference>
<comment type="caution">
    <text evidence="2">The sequence shown here is derived from an EMBL/GenBank/DDBJ whole genome shotgun (WGS) entry which is preliminary data.</text>
</comment>
<dbReference type="PANTHER" id="PTHR33164:SF43">
    <property type="entry name" value="HTH-TYPE TRANSCRIPTIONAL REPRESSOR YETL"/>
    <property type="match status" value="1"/>
</dbReference>
<proteinExistence type="predicted"/>
<dbReference type="GO" id="GO:0003700">
    <property type="term" value="F:DNA-binding transcription factor activity"/>
    <property type="evidence" value="ECO:0007669"/>
    <property type="project" value="InterPro"/>
</dbReference>
<dbReference type="InterPro" id="IPR000835">
    <property type="entry name" value="HTH_MarR-typ"/>
</dbReference>
<dbReference type="Gene3D" id="1.10.10.10">
    <property type="entry name" value="Winged helix-like DNA-binding domain superfamily/Winged helix DNA-binding domain"/>
    <property type="match status" value="1"/>
</dbReference>
<dbReference type="InterPro" id="IPR036388">
    <property type="entry name" value="WH-like_DNA-bd_sf"/>
</dbReference>
<dbReference type="PROSITE" id="PS50995">
    <property type="entry name" value="HTH_MARR_2"/>
    <property type="match status" value="1"/>
</dbReference>
<dbReference type="SUPFAM" id="SSF46785">
    <property type="entry name" value="Winged helix' DNA-binding domain"/>
    <property type="match status" value="1"/>
</dbReference>
<evidence type="ECO:0000313" key="2">
    <source>
        <dbReference type="EMBL" id="MQY26784.1"/>
    </source>
</evidence>
<dbReference type="PANTHER" id="PTHR33164">
    <property type="entry name" value="TRANSCRIPTIONAL REGULATOR, MARR FAMILY"/>
    <property type="match status" value="1"/>
</dbReference>
<feature type="domain" description="HTH marR-type" evidence="1">
    <location>
        <begin position="14"/>
        <end position="150"/>
    </location>
</feature>
<keyword evidence="3" id="KW-1185">Reference proteome</keyword>
<sequence>MWQSRLGIIVGVTSQPLFHHPVCLLGRLDFHAQERFTKALAPLGLLPRQFGMLSLLAENDGQSQQQLCESLDVHRNVMVGLVDELEKRDLVERRRHPGDRRAHAVHLLPTGRALQAEAERLLDEFETELLGGLSREEARTLVALLQKVGRHAGLDFVAHPGLTAGAPAVGP</sequence>
<evidence type="ECO:0000313" key="3">
    <source>
        <dbReference type="Proteomes" id="UP000431401"/>
    </source>
</evidence>
<accession>A0A7K0DPN9</accession>